<reference evidence="1" key="1">
    <citation type="submission" date="2021-02" db="EMBL/GenBank/DDBJ databases">
        <authorList>
            <person name="Cremers G."/>
            <person name="Picone N."/>
        </authorList>
    </citation>
    <scope>NUCLEOTIDE SEQUENCE</scope>
    <source>
        <strain evidence="1">PQ17</strain>
    </source>
</reference>
<comment type="caution">
    <text evidence="1">The sequence shown here is derived from an EMBL/GenBank/DDBJ whole genome shotgun (WGS) entry which is preliminary data.</text>
</comment>
<dbReference type="EMBL" id="CAJNOB010000012">
    <property type="protein sequence ID" value="CAF0696215.1"/>
    <property type="molecule type" value="Genomic_DNA"/>
</dbReference>
<dbReference type="RefSeq" id="WP_179959115.1">
    <property type="nucleotide sequence ID" value="NZ_CAJNOB010000012.1"/>
</dbReference>
<name>A0A8J2FP52_9BACT</name>
<accession>A0A8J2FP52</accession>
<keyword evidence="2" id="KW-1185">Reference proteome</keyword>
<dbReference type="Proteomes" id="UP000663859">
    <property type="component" value="Unassembled WGS sequence"/>
</dbReference>
<sequence length="66" mass="7562">MGFGFEYREAALATLTRSILVVDPNELTDDIVCELCMRSWFACVPGFTRRNPRRTVPRRRARTGNA</sequence>
<organism evidence="1 2">
    <name type="scientific">Candidatus Methylacidithermus pantelleriae</name>
    <dbReference type="NCBI Taxonomy" id="2744239"/>
    <lineage>
        <taxon>Bacteria</taxon>
        <taxon>Pseudomonadati</taxon>
        <taxon>Verrucomicrobiota</taxon>
        <taxon>Methylacidiphilae</taxon>
        <taxon>Methylacidiphilales</taxon>
        <taxon>Methylacidiphilaceae</taxon>
        <taxon>Candidatus Methylacidithermus</taxon>
    </lineage>
</organism>
<dbReference type="AlphaFoldDB" id="A0A8J2FP52"/>
<evidence type="ECO:0000313" key="1">
    <source>
        <dbReference type="EMBL" id="CAF0696215.1"/>
    </source>
</evidence>
<gene>
    <name evidence="1" type="ORF">MPNT_20153</name>
</gene>
<protein>
    <submittedName>
        <fullName evidence="1">Uncharacterized protein</fullName>
    </submittedName>
</protein>
<evidence type="ECO:0000313" key="2">
    <source>
        <dbReference type="Proteomes" id="UP000663859"/>
    </source>
</evidence>
<proteinExistence type="predicted"/>